<dbReference type="EMBL" id="UINC01033128">
    <property type="protein sequence ID" value="SVB21914.1"/>
    <property type="molecule type" value="Genomic_DNA"/>
</dbReference>
<organism evidence="2">
    <name type="scientific">marine metagenome</name>
    <dbReference type="NCBI Taxonomy" id="408172"/>
    <lineage>
        <taxon>unclassified sequences</taxon>
        <taxon>metagenomes</taxon>
        <taxon>ecological metagenomes</taxon>
    </lineage>
</organism>
<dbReference type="AlphaFoldDB" id="A0A382C7P2"/>
<keyword evidence="1" id="KW-1133">Transmembrane helix</keyword>
<name>A0A382C7P2_9ZZZZ</name>
<sequence>MVDFFIPRHEVHFFGDEIPGFWSLFGFIACVLIIVVSKWIGHLGLMQHENYYDEGDV</sequence>
<proteinExistence type="predicted"/>
<reference evidence="2" key="1">
    <citation type="submission" date="2018-05" db="EMBL/GenBank/DDBJ databases">
        <authorList>
            <person name="Lanie J.A."/>
            <person name="Ng W.-L."/>
            <person name="Kazmierczak K.M."/>
            <person name="Andrzejewski T.M."/>
            <person name="Davidsen T.M."/>
            <person name="Wayne K.J."/>
            <person name="Tettelin H."/>
            <person name="Glass J.I."/>
            <person name="Rusch D."/>
            <person name="Podicherti R."/>
            <person name="Tsui H.-C.T."/>
            <person name="Winkler M.E."/>
        </authorList>
    </citation>
    <scope>NUCLEOTIDE SEQUENCE</scope>
</reference>
<accession>A0A382C7P2</accession>
<protein>
    <submittedName>
        <fullName evidence="2">Uncharacterized protein</fullName>
    </submittedName>
</protein>
<evidence type="ECO:0000313" key="2">
    <source>
        <dbReference type="EMBL" id="SVB21914.1"/>
    </source>
</evidence>
<evidence type="ECO:0000256" key="1">
    <source>
        <dbReference type="SAM" id="Phobius"/>
    </source>
</evidence>
<keyword evidence="1" id="KW-0812">Transmembrane</keyword>
<feature type="transmembrane region" description="Helical" evidence="1">
    <location>
        <begin position="20"/>
        <end position="40"/>
    </location>
</feature>
<gene>
    <name evidence="2" type="ORF">METZ01_LOCUS174768</name>
</gene>
<keyword evidence="1" id="KW-0472">Membrane</keyword>